<keyword evidence="3" id="KW-1185">Reference proteome</keyword>
<dbReference type="EMBL" id="JBHTLN010000002">
    <property type="protein sequence ID" value="MFD1123147.1"/>
    <property type="molecule type" value="Genomic_DNA"/>
</dbReference>
<dbReference type="RefSeq" id="WP_379034576.1">
    <property type="nucleotide sequence ID" value="NZ_JBHTLN010000002.1"/>
</dbReference>
<proteinExistence type="predicted"/>
<evidence type="ECO:0000313" key="2">
    <source>
        <dbReference type="EMBL" id="MFD1123147.1"/>
    </source>
</evidence>
<feature type="chain" id="PRO_5046440139" description="Porin" evidence="1">
    <location>
        <begin position="32"/>
        <end position="420"/>
    </location>
</feature>
<comment type="caution">
    <text evidence="2">The sequence shown here is derived from an EMBL/GenBank/DDBJ whole genome shotgun (WGS) entry which is preliminary data.</text>
</comment>
<feature type="signal peptide" evidence="1">
    <location>
        <begin position="1"/>
        <end position="31"/>
    </location>
</feature>
<accession>A0ABW3PD63</accession>
<name>A0ABW3PD63_9PROT</name>
<evidence type="ECO:0000256" key="1">
    <source>
        <dbReference type="SAM" id="SignalP"/>
    </source>
</evidence>
<evidence type="ECO:0008006" key="4">
    <source>
        <dbReference type="Google" id="ProtNLM"/>
    </source>
</evidence>
<keyword evidence="1" id="KW-0732">Signal</keyword>
<evidence type="ECO:0000313" key="3">
    <source>
        <dbReference type="Proteomes" id="UP001597206"/>
    </source>
</evidence>
<dbReference type="Proteomes" id="UP001597206">
    <property type="component" value="Unassembled WGS sequence"/>
</dbReference>
<organism evidence="2 3">
    <name type="scientific">Methylophilus flavus</name>
    <dbReference type="NCBI Taxonomy" id="640084"/>
    <lineage>
        <taxon>Bacteria</taxon>
        <taxon>Pseudomonadati</taxon>
        <taxon>Pseudomonadota</taxon>
        <taxon>Betaproteobacteria</taxon>
        <taxon>Nitrosomonadales</taxon>
        <taxon>Methylophilaceae</taxon>
        <taxon>Methylophilus</taxon>
    </lineage>
</organism>
<gene>
    <name evidence="2" type="ORF">ACFQ2T_11570</name>
</gene>
<reference evidence="3" key="1">
    <citation type="journal article" date="2019" name="Int. J. Syst. Evol. Microbiol.">
        <title>The Global Catalogue of Microorganisms (GCM) 10K type strain sequencing project: providing services to taxonomists for standard genome sequencing and annotation.</title>
        <authorList>
            <consortium name="The Broad Institute Genomics Platform"/>
            <consortium name="The Broad Institute Genome Sequencing Center for Infectious Disease"/>
            <person name="Wu L."/>
            <person name="Ma J."/>
        </authorList>
    </citation>
    <scope>NUCLEOTIDE SEQUENCE [LARGE SCALE GENOMIC DNA]</scope>
    <source>
        <strain evidence="3">CCUG 58411</strain>
    </source>
</reference>
<sequence length="420" mass="46363">MTHLLSQVSKMHTPAWLMLWASSIAATNAVATENIPTSSYFALDTMAPESSWAIRFEQRHNHFDARYDDRGHLSPIGSGFNNINLDASMFPALAALGPGASLGTTRFDHKTDNQISILTIGYGLTPNLTIGAIIPYGISQSRVNFAVDGGNVGFNPAFNANQPIGPGNFPFAPAGGGIPAMGAAGVQNILTNPAFGYQYKALKDTRNEGFSDPTLGVLWRAMKSPGESLILGLGLRMGLAKKDDPDNLLDTPLGDGSTDIRTRAEYFYDLGANFDLRLLADYNWQFSDKARMRIPAASQGLALASTKQKLERDLGDYYEADIELGYRWSNWRLATTWHRFQKKSDEYNSSQGTDTSTLEVYTDRRADQYRVSATWSGVQAWQQGKLPLPVIVKLEFQDTYAGRNFVDVQDIYLQVITLFK</sequence>
<protein>
    <recommendedName>
        <fullName evidence="4">Porin</fullName>
    </recommendedName>
</protein>